<gene>
    <name evidence="1" type="ORF">SAMN04487767_106142</name>
</gene>
<evidence type="ECO:0000313" key="1">
    <source>
        <dbReference type="EMBL" id="SDD46174.1"/>
    </source>
</evidence>
<accession>A0A1G6UY44</accession>
<proteinExistence type="predicted"/>
<name>A0A1G6UY44_9BACI</name>
<reference evidence="2" key="1">
    <citation type="submission" date="2016-10" db="EMBL/GenBank/DDBJ databases">
        <authorList>
            <person name="Varghese N."/>
        </authorList>
    </citation>
    <scope>NUCLEOTIDE SEQUENCE [LARGE SCALE GENOMIC DNA]</scope>
    <source>
        <strain evidence="2">KPR-7A</strain>
    </source>
</reference>
<protein>
    <recommendedName>
        <fullName evidence="3">IS4 family transposase</fullName>
    </recommendedName>
</protein>
<organism evidence="1 2">
    <name type="scientific">Bacillus wiedmannii</name>
    <dbReference type="NCBI Taxonomy" id="1890302"/>
    <lineage>
        <taxon>Bacteria</taxon>
        <taxon>Bacillati</taxon>
        <taxon>Bacillota</taxon>
        <taxon>Bacilli</taxon>
        <taxon>Bacillales</taxon>
        <taxon>Bacillaceae</taxon>
        <taxon>Bacillus</taxon>
        <taxon>Bacillus cereus group</taxon>
    </lineage>
</organism>
<dbReference type="EMBL" id="FMZR01000006">
    <property type="protein sequence ID" value="SDD46174.1"/>
    <property type="molecule type" value="Genomic_DNA"/>
</dbReference>
<dbReference type="Proteomes" id="UP000183507">
    <property type="component" value="Unassembled WGS sequence"/>
</dbReference>
<sequence length="86" mass="9632">MNPIISNELNLFAQELQYFLSPVVLQDIARQVGFVQRSSKYQANELITLCVWLSQEIASTSLTQLCGQLEASTGGIDELRRIESTL</sequence>
<evidence type="ECO:0008006" key="3">
    <source>
        <dbReference type="Google" id="ProtNLM"/>
    </source>
</evidence>
<evidence type="ECO:0000313" key="2">
    <source>
        <dbReference type="Proteomes" id="UP000183507"/>
    </source>
</evidence>
<dbReference type="AlphaFoldDB" id="A0A1G6UY44"/>